<keyword evidence="2" id="KW-0472">Membrane</keyword>
<gene>
    <name evidence="4" type="ORF">AVENP_2758</name>
</gene>
<dbReference type="Pfam" id="PF01551">
    <property type="entry name" value="Peptidase_M23"/>
    <property type="match status" value="1"/>
</dbReference>
<keyword evidence="5" id="KW-1185">Reference proteome</keyword>
<dbReference type="CDD" id="cd12797">
    <property type="entry name" value="M23_peptidase"/>
    <property type="match status" value="1"/>
</dbReference>
<evidence type="ECO:0000259" key="3">
    <source>
        <dbReference type="Pfam" id="PF01551"/>
    </source>
</evidence>
<accession>A0AAE7BD67</accession>
<feature type="transmembrane region" description="Helical" evidence="2">
    <location>
        <begin position="12"/>
        <end position="31"/>
    </location>
</feature>
<dbReference type="RefSeq" id="WP_228201905.1">
    <property type="nucleotide sequence ID" value="NZ_CP053840.1"/>
</dbReference>
<dbReference type="KEGG" id="avp:AVENP_2758"/>
<sequence length="459" mass="52392">MKFTNNKNGKVFWIFIILLILVMALIAFLFLSPTFERVAPKISIDKEIYWNLQKPIKVEITDNNDIKSYDIIYDDGQKQTKLETKVTKSEKGLIELEILPPSFNEMQKPKDGNIKIDVYDVSKWNFFRGNQSVTTSKVIIDKKSPVANVIANSYLLRQGGSGVVIVEVSDENLKDYYISFNDEELFELFPFYKKNYYIAIITWPVKIKEFSRVNLVAVDMAGNKSVAKVPFYIKSFQEKDDDIKVSDDFIQNVAKQVLEKSDVNIPTDPVDIFLKTNKEVREKNIKTIRDVTRKNFSNNLVTSYDLKTFLRLENSATVAGYGERRSYFYNDQKVDEEWHLGMDWASVKRAPIKTYNDGKVIFKDYLGIYGNSIIIDHGIGLATLYAHTSSANVELNDEVKAGQQIGNTGSTGAVFGDHLHFGVLVQGIEVNPNEWQTKDWISTNVTKTINDAVKVINTK</sequence>
<dbReference type="PANTHER" id="PTHR21666">
    <property type="entry name" value="PEPTIDASE-RELATED"/>
    <property type="match status" value="1"/>
</dbReference>
<dbReference type="InterPro" id="IPR011055">
    <property type="entry name" value="Dup_hybrid_motif"/>
</dbReference>
<name>A0AAE7BD67_9BACT</name>
<protein>
    <submittedName>
        <fullName evidence="4">Zinc metallopeptidase, M23 family</fullName>
    </submittedName>
</protein>
<evidence type="ECO:0000256" key="1">
    <source>
        <dbReference type="ARBA" id="ARBA00022729"/>
    </source>
</evidence>
<evidence type="ECO:0000313" key="4">
    <source>
        <dbReference type="EMBL" id="QKF68239.1"/>
    </source>
</evidence>
<dbReference type="PANTHER" id="PTHR21666:SF289">
    <property type="entry name" value="L-ALA--D-GLU ENDOPEPTIDASE"/>
    <property type="match status" value="1"/>
</dbReference>
<evidence type="ECO:0000313" key="5">
    <source>
        <dbReference type="Proteomes" id="UP000503482"/>
    </source>
</evidence>
<proteinExistence type="predicted"/>
<dbReference type="GO" id="GO:0004222">
    <property type="term" value="F:metalloendopeptidase activity"/>
    <property type="evidence" value="ECO:0007669"/>
    <property type="project" value="TreeGrafter"/>
</dbReference>
<evidence type="ECO:0000256" key="2">
    <source>
        <dbReference type="SAM" id="Phobius"/>
    </source>
</evidence>
<dbReference type="Proteomes" id="UP000503482">
    <property type="component" value="Chromosome"/>
</dbReference>
<dbReference type="Gene3D" id="2.70.70.10">
    <property type="entry name" value="Glucose Permease (Domain IIA)"/>
    <property type="match status" value="1"/>
</dbReference>
<keyword evidence="2" id="KW-0812">Transmembrane</keyword>
<reference evidence="4 5" key="1">
    <citation type="submission" date="2020-05" db="EMBL/GenBank/DDBJ databases">
        <title>Complete genome sequencing of Campylobacter and Arcobacter type strains.</title>
        <authorList>
            <person name="Miller W.G."/>
            <person name="Yee E."/>
        </authorList>
    </citation>
    <scope>NUCLEOTIDE SEQUENCE [LARGE SCALE GENOMIC DNA]</scope>
    <source>
        <strain evidence="4 5">LMG 26156</strain>
    </source>
</reference>
<organism evidence="4 5">
    <name type="scientific">Arcobacter venerupis</name>
    <dbReference type="NCBI Taxonomy" id="1054033"/>
    <lineage>
        <taxon>Bacteria</taxon>
        <taxon>Pseudomonadati</taxon>
        <taxon>Campylobacterota</taxon>
        <taxon>Epsilonproteobacteria</taxon>
        <taxon>Campylobacterales</taxon>
        <taxon>Arcobacteraceae</taxon>
        <taxon>Arcobacter</taxon>
    </lineage>
</organism>
<dbReference type="AlphaFoldDB" id="A0AAE7BD67"/>
<dbReference type="InterPro" id="IPR050570">
    <property type="entry name" value="Cell_wall_metabolism_enzyme"/>
</dbReference>
<feature type="domain" description="M23ase beta-sheet core" evidence="3">
    <location>
        <begin position="339"/>
        <end position="432"/>
    </location>
</feature>
<keyword evidence="2" id="KW-1133">Transmembrane helix</keyword>
<dbReference type="InterPro" id="IPR016047">
    <property type="entry name" value="M23ase_b-sheet_dom"/>
</dbReference>
<dbReference type="SUPFAM" id="SSF51261">
    <property type="entry name" value="Duplicated hybrid motif"/>
    <property type="match status" value="1"/>
</dbReference>
<keyword evidence="1" id="KW-0732">Signal</keyword>
<dbReference type="EMBL" id="CP053840">
    <property type="protein sequence ID" value="QKF68239.1"/>
    <property type="molecule type" value="Genomic_DNA"/>
</dbReference>